<dbReference type="Gene3D" id="3.40.47.10">
    <property type="match status" value="2"/>
</dbReference>
<comment type="caution">
    <text evidence="2">The sequence shown here is derived from an EMBL/GenBank/DDBJ whole genome shotgun (WGS) entry which is preliminary data.</text>
</comment>
<dbReference type="GO" id="GO:0003988">
    <property type="term" value="F:acetyl-CoA C-acyltransferase activity"/>
    <property type="evidence" value="ECO:0007669"/>
    <property type="project" value="TreeGrafter"/>
</dbReference>
<dbReference type="GO" id="GO:0010124">
    <property type="term" value="P:phenylacetate catabolic process"/>
    <property type="evidence" value="ECO:0007669"/>
    <property type="project" value="TreeGrafter"/>
</dbReference>
<proteinExistence type="predicted"/>
<dbReference type="PANTHER" id="PTHR43853">
    <property type="entry name" value="3-KETOACYL-COA THIOLASE, PEROXISOMAL"/>
    <property type="match status" value="1"/>
</dbReference>
<accession>A0AA35MBV9</accession>
<dbReference type="Pfam" id="PF00108">
    <property type="entry name" value="Thiolase_N"/>
    <property type="match status" value="1"/>
</dbReference>
<dbReference type="InterPro" id="IPR016039">
    <property type="entry name" value="Thiolase-like"/>
</dbReference>
<feature type="domain" description="Thiolase N-terminal" evidence="1">
    <location>
        <begin position="1"/>
        <end position="118"/>
    </location>
</feature>
<gene>
    <name evidence="2" type="ORF">CCHLO57077_00000150</name>
</gene>
<dbReference type="GO" id="GO:0005777">
    <property type="term" value="C:peroxisome"/>
    <property type="evidence" value="ECO:0007669"/>
    <property type="project" value="TreeGrafter"/>
</dbReference>
<feature type="non-terminal residue" evidence="2">
    <location>
        <position position="189"/>
    </location>
</feature>
<dbReference type="GO" id="GO:0006635">
    <property type="term" value="P:fatty acid beta-oxidation"/>
    <property type="evidence" value="ECO:0007669"/>
    <property type="project" value="TreeGrafter"/>
</dbReference>
<dbReference type="SUPFAM" id="SSF53901">
    <property type="entry name" value="Thiolase-like"/>
    <property type="match status" value="2"/>
</dbReference>
<name>A0AA35MBV9_9HYPO</name>
<reference evidence="2" key="1">
    <citation type="submission" date="2023-01" db="EMBL/GenBank/DDBJ databases">
        <authorList>
            <person name="Piombo E."/>
        </authorList>
    </citation>
    <scope>NUCLEOTIDE SEQUENCE</scope>
</reference>
<dbReference type="EMBL" id="CABFNP030001245">
    <property type="protein sequence ID" value="CAI6094138.1"/>
    <property type="molecule type" value="Genomic_DNA"/>
</dbReference>
<evidence type="ECO:0000313" key="3">
    <source>
        <dbReference type="Proteomes" id="UP001160390"/>
    </source>
</evidence>
<dbReference type="InterPro" id="IPR050215">
    <property type="entry name" value="Thiolase-like_sf_Thiolase"/>
</dbReference>
<organism evidence="2 3">
    <name type="scientific">Clonostachys chloroleuca</name>
    <dbReference type="NCBI Taxonomy" id="1926264"/>
    <lineage>
        <taxon>Eukaryota</taxon>
        <taxon>Fungi</taxon>
        <taxon>Dikarya</taxon>
        <taxon>Ascomycota</taxon>
        <taxon>Pezizomycotina</taxon>
        <taxon>Sordariomycetes</taxon>
        <taxon>Hypocreomycetidae</taxon>
        <taxon>Hypocreales</taxon>
        <taxon>Bionectriaceae</taxon>
        <taxon>Clonostachys</taxon>
    </lineage>
</organism>
<dbReference type="Proteomes" id="UP001160390">
    <property type="component" value="Unassembled WGS sequence"/>
</dbReference>
<sequence length="189" mass="20455">MGLTSENVAERYGISRQDQDLFAAESHRRAARARQNGHFQKEIIPVDTFIQEVDRQGANIGDGPKNIRVTEDDGIRSSISLEALAKLKSPFKEGGASTAGNSSQISEGAAALVLMRRSIATALGLLDRIIEKYVLAKTVGCRPDEMGIGPALVIPALLGQLGLNNTDVDRWKSMKHLPTRASTVFVSWA</sequence>
<dbReference type="PANTHER" id="PTHR43853:SF5">
    <property type="entry name" value="ACETYL-COA C-ACETYLTRANSFERASE"/>
    <property type="match status" value="1"/>
</dbReference>
<protein>
    <recommendedName>
        <fullName evidence="1">Thiolase N-terminal domain-containing protein</fullName>
    </recommendedName>
</protein>
<evidence type="ECO:0000259" key="1">
    <source>
        <dbReference type="Pfam" id="PF00108"/>
    </source>
</evidence>
<evidence type="ECO:0000313" key="2">
    <source>
        <dbReference type="EMBL" id="CAI6094138.1"/>
    </source>
</evidence>
<keyword evidence="3" id="KW-1185">Reference proteome</keyword>
<dbReference type="AlphaFoldDB" id="A0AA35MBV9"/>
<dbReference type="InterPro" id="IPR020616">
    <property type="entry name" value="Thiolase_N"/>
</dbReference>